<dbReference type="InterPro" id="IPR032675">
    <property type="entry name" value="LRR_dom_sf"/>
</dbReference>
<keyword evidence="1" id="KW-0802">TPR repeat</keyword>
<dbReference type="STRING" id="1263082.A0A068SI09"/>
<evidence type="ECO:0000313" key="2">
    <source>
        <dbReference type="EMBL" id="CDH60956.1"/>
    </source>
</evidence>
<accession>A0A068SI09</accession>
<sequence>MVTQAYLFRGTAFKIHRLDPCFRHTRIMKDSSAWSDLLQDPTTIRAQQCNNSEQIEAANDIIQQSPSQMYDALHDRAKLLATSGQFEAALRDAVAMQKIQPTAALGYLCEGDVYCQQGRSEDAMATYSKGLEAVPASDPHYHDLQQQQQRITANTTSNKRIDFISELPIDVVSTHIIPKFMSTLLSTGCCPYLHVSHTWQQLILQHAEDLSVEVDYEAPLFHKGHGQLIRFAPYVKSLDLTVSKEEHLVDLLSRAKFSSLEKLKLESETTESQLKGLAMVADTLTHLDIGFNASLHLYDVMQTCRNLTFLKFQDVDAVIPPSPSSLQYPRLTHLGFHSYSEESVEEDNLVRVLSLFPNLVSLAISPMPEDSSILPLLTQQCPHLRMLSYGPEMEVDRPIIHVEGKGITVARFGEGDMFYQDDLMTFLSQHHQTLQELDLHIFIDADSHCSSPWTWTDDRKLIHDGKVVPMSLPNLQTLRITEDDDAAAPCLEWIMENAPQLQSITIPESLFLTDTTALGLKQLKHLKKLHVKDASGVTEDGGVITPLLQHHAALGDRSTLEHIQVNFATYELSEVTWLPFVCGLKQLKKLALFTDFRMGGDCIPFLKKLGKGCPALDNLMLGYGDFEDGLITALGTHPNLKSLYIGAHSLSEHELRSLANFPKLERVYIRFPPPDSLANYLPKRIQLIY</sequence>
<dbReference type="PROSITE" id="PS50005">
    <property type="entry name" value="TPR"/>
    <property type="match status" value="1"/>
</dbReference>
<dbReference type="GO" id="GO:0031146">
    <property type="term" value="P:SCF-dependent proteasomal ubiquitin-dependent protein catabolic process"/>
    <property type="evidence" value="ECO:0007669"/>
    <property type="project" value="TreeGrafter"/>
</dbReference>
<organism evidence="2 3">
    <name type="scientific">Lichtheimia corymbifera JMRC:FSU:9682</name>
    <dbReference type="NCBI Taxonomy" id="1263082"/>
    <lineage>
        <taxon>Eukaryota</taxon>
        <taxon>Fungi</taxon>
        <taxon>Fungi incertae sedis</taxon>
        <taxon>Mucoromycota</taxon>
        <taxon>Mucoromycotina</taxon>
        <taxon>Mucoromycetes</taxon>
        <taxon>Mucorales</taxon>
        <taxon>Lichtheimiaceae</taxon>
        <taxon>Lichtheimia</taxon>
    </lineage>
</organism>
<reference evidence="2" key="1">
    <citation type="submission" date="2013-08" db="EMBL/GenBank/DDBJ databases">
        <title>Gene expansion shapes genome architecture in the human pathogen Lichtheimia corymbifera: an evolutionary genomics analysis in the ancient terrestrial Mucorales (Mucoromycotina).</title>
        <authorList>
            <person name="Schwartze V.U."/>
            <person name="Winter S."/>
            <person name="Shelest E."/>
            <person name="Marcet-Houben M."/>
            <person name="Horn F."/>
            <person name="Wehner S."/>
            <person name="Hoffmann K."/>
            <person name="Riege K."/>
            <person name="Sammeth M."/>
            <person name="Nowrousian M."/>
            <person name="Valiante V."/>
            <person name="Linde J."/>
            <person name="Jacobsen I.D."/>
            <person name="Marz M."/>
            <person name="Brakhage A.A."/>
            <person name="Gabaldon T."/>
            <person name="Bocker S."/>
            <person name="Voigt K."/>
        </authorList>
    </citation>
    <scope>NUCLEOTIDE SEQUENCE [LARGE SCALE GENOMIC DNA]</scope>
    <source>
        <strain evidence="2">FSU 9682</strain>
    </source>
</reference>
<dbReference type="Gene3D" id="3.80.10.10">
    <property type="entry name" value="Ribonuclease Inhibitor"/>
    <property type="match status" value="2"/>
</dbReference>
<dbReference type="VEuPathDB" id="FungiDB:LCOR_11731.1"/>
<dbReference type="InterPro" id="IPR011990">
    <property type="entry name" value="TPR-like_helical_dom_sf"/>
</dbReference>
<gene>
    <name evidence="2" type="ORF">LCOR_11731.1</name>
</gene>
<dbReference type="SUPFAM" id="SSF52047">
    <property type="entry name" value="RNI-like"/>
    <property type="match status" value="2"/>
</dbReference>
<dbReference type="OrthoDB" id="2218971at2759"/>
<comment type="caution">
    <text evidence="2">The sequence shown here is derived from an EMBL/GenBank/DDBJ whole genome shotgun (WGS) entry which is preliminary data.</text>
</comment>
<feature type="repeat" description="TPR" evidence="1">
    <location>
        <begin position="104"/>
        <end position="137"/>
    </location>
</feature>
<dbReference type="SUPFAM" id="SSF48452">
    <property type="entry name" value="TPR-like"/>
    <property type="match status" value="1"/>
</dbReference>
<keyword evidence="3" id="KW-1185">Reference proteome</keyword>
<dbReference type="EMBL" id="CBTN010000118">
    <property type="protein sequence ID" value="CDH60956.1"/>
    <property type="molecule type" value="Genomic_DNA"/>
</dbReference>
<dbReference type="Gene3D" id="1.25.40.10">
    <property type="entry name" value="Tetratricopeptide repeat domain"/>
    <property type="match status" value="1"/>
</dbReference>
<dbReference type="Proteomes" id="UP000027586">
    <property type="component" value="Unassembled WGS sequence"/>
</dbReference>
<protein>
    <submittedName>
        <fullName evidence="2">Uncharacterized protein</fullName>
    </submittedName>
</protein>
<name>A0A068SI09_9FUNG</name>
<dbReference type="InterPro" id="IPR019734">
    <property type="entry name" value="TPR_rpt"/>
</dbReference>
<dbReference type="GO" id="GO:0019005">
    <property type="term" value="C:SCF ubiquitin ligase complex"/>
    <property type="evidence" value="ECO:0007669"/>
    <property type="project" value="TreeGrafter"/>
</dbReference>
<evidence type="ECO:0000256" key="1">
    <source>
        <dbReference type="PROSITE-ProRule" id="PRU00339"/>
    </source>
</evidence>
<dbReference type="AlphaFoldDB" id="A0A068SI09"/>
<evidence type="ECO:0000313" key="3">
    <source>
        <dbReference type="Proteomes" id="UP000027586"/>
    </source>
</evidence>
<dbReference type="PANTHER" id="PTHR13318">
    <property type="entry name" value="PARTNER OF PAIRED, ISOFORM B-RELATED"/>
    <property type="match status" value="1"/>
</dbReference>
<proteinExistence type="predicted"/>